<dbReference type="Gene3D" id="1.10.260.40">
    <property type="entry name" value="lambda repressor-like DNA-binding domains"/>
    <property type="match status" value="1"/>
</dbReference>
<organism evidence="5 6">
    <name type="scientific">Arthrobacter globiformis</name>
    <dbReference type="NCBI Taxonomy" id="1665"/>
    <lineage>
        <taxon>Bacteria</taxon>
        <taxon>Bacillati</taxon>
        <taxon>Actinomycetota</taxon>
        <taxon>Actinomycetes</taxon>
        <taxon>Micrococcales</taxon>
        <taxon>Micrococcaceae</taxon>
        <taxon>Arthrobacter</taxon>
    </lineage>
</organism>
<keyword evidence="2" id="KW-0238">DNA-binding</keyword>
<dbReference type="PROSITE" id="PS50932">
    <property type="entry name" value="HTH_LACI_2"/>
    <property type="match status" value="1"/>
</dbReference>
<evidence type="ECO:0000256" key="1">
    <source>
        <dbReference type="ARBA" id="ARBA00023015"/>
    </source>
</evidence>
<dbReference type="OrthoDB" id="3467214at2"/>
<dbReference type="AlphaFoldDB" id="A0A328HEN8"/>
<dbReference type="Proteomes" id="UP000249166">
    <property type="component" value="Unassembled WGS sequence"/>
</dbReference>
<name>A0A328HEN8_ARTGO</name>
<comment type="caution">
    <text evidence="5">The sequence shown here is derived from an EMBL/GenBank/DDBJ whole genome shotgun (WGS) entry which is preliminary data.</text>
</comment>
<dbReference type="InterPro" id="IPR046335">
    <property type="entry name" value="LacI/GalR-like_sensor"/>
</dbReference>
<sequence length="334" mass="35046">MTQETSKRPNIYDVASAAGVSKSLVSLVLRGAPGVSAARRAAVEEAIERLNYRPSRAAATLAGNRSRTIGVVLDDYRNLWFVGLLGGLHDELAPLGFRVAVADPSFNAHLDRTPVDGLMSLRVDGIVIATEPTEEMFAAVDVPAVVAGNRDVVVPGADIVANDDEAGGRLATEHLIGLGHREIGHVTGGGGAARLRAQGFEAAMREHGLRPHAVQGHGQTMEPDGYDGALRVLDQNPAITAIFAANDVMAMGVAAAARDRGRRIPEDLSLIGYDNSPLASTNLLRLTTVDGRNGEVGAGAAKALLDRMKDPELPVRTELVDPELVVRGSTASPA</sequence>
<dbReference type="SUPFAM" id="SSF53822">
    <property type="entry name" value="Periplasmic binding protein-like I"/>
    <property type="match status" value="1"/>
</dbReference>
<proteinExistence type="predicted"/>
<dbReference type="InterPro" id="IPR000843">
    <property type="entry name" value="HTH_LacI"/>
</dbReference>
<dbReference type="PANTHER" id="PTHR30146:SF109">
    <property type="entry name" value="HTH-TYPE TRANSCRIPTIONAL REGULATOR GALS"/>
    <property type="match status" value="1"/>
</dbReference>
<dbReference type="CDD" id="cd06267">
    <property type="entry name" value="PBP1_LacI_sugar_binding-like"/>
    <property type="match status" value="1"/>
</dbReference>
<evidence type="ECO:0000256" key="3">
    <source>
        <dbReference type="ARBA" id="ARBA00023163"/>
    </source>
</evidence>
<dbReference type="CDD" id="cd01392">
    <property type="entry name" value="HTH_LacI"/>
    <property type="match status" value="1"/>
</dbReference>
<feature type="domain" description="HTH lacI-type" evidence="4">
    <location>
        <begin position="9"/>
        <end position="63"/>
    </location>
</feature>
<gene>
    <name evidence="5" type="ORF">DBZ45_12320</name>
</gene>
<evidence type="ECO:0000313" key="6">
    <source>
        <dbReference type="Proteomes" id="UP000249166"/>
    </source>
</evidence>
<dbReference type="InterPro" id="IPR028082">
    <property type="entry name" value="Peripla_BP_I"/>
</dbReference>
<evidence type="ECO:0000313" key="5">
    <source>
        <dbReference type="EMBL" id="RAM37059.1"/>
    </source>
</evidence>
<dbReference type="PANTHER" id="PTHR30146">
    <property type="entry name" value="LACI-RELATED TRANSCRIPTIONAL REPRESSOR"/>
    <property type="match status" value="1"/>
</dbReference>
<accession>A0A328HEN8</accession>
<dbReference type="GO" id="GO:0000976">
    <property type="term" value="F:transcription cis-regulatory region binding"/>
    <property type="evidence" value="ECO:0007669"/>
    <property type="project" value="TreeGrafter"/>
</dbReference>
<keyword evidence="1" id="KW-0805">Transcription regulation</keyword>
<dbReference type="RefSeq" id="WP_111904218.1">
    <property type="nucleotide sequence ID" value="NZ_QLNP01000078.1"/>
</dbReference>
<evidence type="ECO:0000256" key="2">
    <source>
        <dbReference type="ARBA" id="ARBA00023125"/>
    </source>
</evidence>
<dbReference type="Gene3D" id="3.40.50.2300">
    <property type="match status" value="2"/>
</dbReference>
<dbReference type="SMART" id="SM00354">
    <property type="entry name" value="HTH_LACI"/>
    <property type="match status" value="1"/>
</dbReference>
<dbReference type="Pfam" id="PF13377">
    <property type="entry name" value="Peripla_BP_3"/>
    <property type="match status" value="1"/>
</dbReference>
<dbReference type="SUPFAM" id="SSF47413">
    <property type="entry name" value="lambda repressor-like DNA-binding domains"/>
    <property type="match status" value="1"/>
</dbReference>
<dbReference type="EMBL" id="QLNP01000078">
    <property type="protein sequence ID" value="RAM37059.1"/>
    <property type="molecule type" value="Genomic_DNA"/>
</dbReference>
<dbReference type="GO" id="GO:0003700">
    <property type="term" value="F:DNA-binding transcription factor activity"/>
    <property type="evidence" value="ECO:0007669"/>
    <property type="project" value="TreeGrafter"/>
</dbReference>
<evidence type="ECO:0000259" key="4">
    <source>
        <dbReference type="PROSITE" id="PS50932"/>
    </source>
</evidence>
<dbReference type="Pfam" id="PF00356">
    <property type="entry name" value="LacI"/>
    <property type="match status" value="1"/>
</dbReference>
<keyword evidence="3" id="KW-0804">Transcription</keyword>
<dbReference type="InterPro" id="IPR010982">
    <property type="entry name" value="Lambda_DNA-bd_dom_sf"/>
</dbReference>
<reference evidence="5 6" key="1">
    <citation type="submission" date="2018-04" db="EMBL/GenBank/DDBJ databases">
        <title>Bacteria isolated from cave deposits of Manipur.</title>
        <authorList>
            <person name="Sahoo D."/>
            <person name="Sarangthem I."/>
            <person name="Nandeibam J."/>
        </authorList>
    </citation>
    <scope>NUCLEOTIDE SEQUENCE [LARGE SCALE GENOMIC DNA]</scope>
    <source>
        <strain evidence="6">mrc11</strain>
    </source>
</reference>
<protein>
    <submittedName>
        <fullName evidence="5">LacI family transcriptional regulator</fullName>
    </submittedName>
</protein>